<comment type="caution">
    <text evidence="6">The sequence shown here is derived from an EMBL/GenBank/DDBJ whole genome shotgun (WGS) entry which is preliminary data.</text>
</comment>
<name>A0A9P0QQF4_9ASCO</name>
<evidence type="ECO:0000256" key="5">
    <source>
        <dbReference type="SAM" id="Phobius"/>
    </source>
</evidence>
<feature type="transmembrane region" description="Helical" evidence="5">
    <location>
        <begin position="100"/>
        <end position="119"/>
    </location>
</feature>
<dbReference type="EMBL" id="CAKXYY010000009">
    <property type="protein sequence ID" value="CAH2352999.1"/>
    <property type="molecule type" value="Genomic_DNA"/>
</dbReference>
<evidence type="ECO:0000256" key="3">
    <source>
        <dbReference type="ARBA" id="ARBA00022989"/>
    </source>
</evidence>
<dbReference type="InterPro" id="IPR036259">
    <property type="entry name" value="MFS_trans_sf"/>
</dbReference>
<dbReference type="SUPFAM" id="SSF103473">
    <property type="entry name" value="MFS general substrate transporter"/>
    <property type="match status" value="1"/>
</dbReference>
<comment type="subcellular location">
    <subcellularLocation>
        <location evidence="1">Membrane</location>
        <topology evidence="1">Multi-pass membrane protein</topology>
    </subcellularLocation>
</comment>
<dbReference type="InterPro" id="IPR011701">
    <property type="entry name" value="MFS"/>
</dbReference>
<gene>
    <name evidence="6" type="ORF">CLIB1423_09S00562</name>
</gene>
<evidence type="ECO:0000256" key="2">
    <source>
        <dbReference type="ARBA" id="ARBA00022692"/>
    </source>
</evidence>
<feature type="transmembrane region" description="Helical" evidence="5">
    <location>
        <begin position="140"/>
        <end position="157"/>
    </location>
</feature>
<dbReference type="GO" id="GO:0016020">
    <property type="term" value="C:membrane"/>
    <property type="evidence" value="ECO:0007669"/>
    <property type="project" value="UniProtKB-SubCell"/>
</dbReference>
<dbReference type="Gene3D" id="1.20.1250.20">
    <property type="entry name" value="MFS general substrate transporter like domains"/>
    <property type="match status" value="2"/>
</dbReference>
<feature type="transmembrane region" description="Helical" evidence="5">
    <location>
        <begin position="235"/>
        <end position="257"/>
    </location>
</feature>
<keyword evidence="3 5" id="KW-1133">Transmembrane helix</keyword>
<dbReference type="PANTHER" id="PTHR23514">
    <property type="entry name" value="BYPASS OF STOP CODON PROTEIN 6"/>
    <property type="match status" value="1"/>
</dbReference>
<evidence type="ECO:0000313" key="6">
    <source>
        <dbReference type="EMBL" id="CAH2352999.1"/>
    </source>
</evidence>
<evidence type="ECO:0000256" key="4">
    <source>
        <dbReference type="ARBA" id="ARBA00023136"/>
    </source>
</evidence>
<dbReference type="GO" id="GO:0022857">
    <property type="term" value="F:transmembrane transporter activity"/>
    <property type="evidence" value="ECO:0007669"/>
    <property type="project" value="InterPro"/>
</dbReference>
<organism evidence="6 7">
    <name type="scientific">[Candida] railenensis</name>
    <dbReference type="NCBI Taxonomy" id="45579"/>
    <lineage>
        <taxon>Eukaryota</taxon>
        <taxon>Fungi</taxon>
        <taxon>Dikarya</taxon>
        <taxon>Ascomycota</taxon>
        <taxon>Saccharomycotina</taxon>
        <taxon>Pichiomycetes</taxon>
        <taxon>Debaryomycetaceae</taxon>
        <taxon>Kurtzmaniella</taxon>
    </lineage>
</organism>
<keyword evidence="2 5" id="KW-0812">Transmembrane</keyword>
<evidence type="ECO:0000256" key="1">
    <source>
        <dbReference type="ARBA" id="ARBA00004141"/>
    </source>
</evidence>
<keyword evidence="4 5" id="KW-0472">Membrane</keyword>
<feature type="transmembrane region" description="Helical" evidence="5">
    <location>
        <begin position="323"/>
        <end position="345"/>
    </location>
</feature>
<feature type="transmembrane region" description="Helical" evidence="5">
    <location>
        <begin position="387"/>
        <end position="408"/>
    </location>
</feature>
<feature type="transmembrane region" description="Helical" evidence="5">
    <location>
        <begin position="163"/>
        <end position="185"/>
    </location>
</feature>
<protein>
    <submittedName>
        <fullName evidence="6">Bypass of stop codon protein 6</fullName>
    </submittedName>
</protein>
<keyword evidence="7" id="KW-1185">Reference proteome</keyword>
<dbReference type="Pfam" id="PF07690">
    <property type="entry name" value="MFS_1"/>
    <property type="match status" value="1"/>
</dbReference>
<feature type="transmembrane region" description="Helical" evidence="5">
    <location>
        <begin position="78"/>
        <end position="94"/>
    </location>
</feature>
<dbReference type="PROSITE" id="PS51257">
    <property type="entry name" value="PROKAR_LIPOPROTEIN"/>
    <property type="match status" value="1"/>
</dbReference>
<sequence>MSDKKFLTVSNWRVISCCCWTFSCGFSDAAPGALLPFIEDYYGISYTVVSLIWLANALGFIVIAALSHKIQEWLGMRKSLAFGCFLSWIMYGMVSSGSNFAVVVVGFFFGGAGIAIGLAQTNVYLARLEKSSTYLAYNHGSYGVGATISPLIATVFVDRGVPWNFFYLVLLAQMVAHGPNVWFAFQGIDNEQEVEDREDSASIQLDAFTSASPGVHASGDEPHIMIQALKNKDTWLMALFVLLYQGSEVSMAGWIVTYLLDYRHGNPSTVGYVASGFWGGLTIGRLFLTPILYKYFGSRRSVIVLGISAVIIVIIVWVVPNAVAAGCLVAISGILIGPNYTLLITMTTRIIPRKIQVISLTIMTAFGSSGGAIFPFFVGLISQSAGTYVVLPIFVALYSTMVIVWICLPNVERTNRSSQAVGFEKWWLRVW</sequence>
<dbReference type="InterPro" id="IPR051788">
    <property type="entry name" value="MFS_Transporter"/>
</dbReference>
<proteinExistence type="predicted"/>
<feature type="transmembrane region" description="Helical" evidence="5">
    <location>
        <begin position="45"/>
        <end position="66"/>
    </location>
</feature>
<feature type="transmembrane region" description="Helical" evidence="5">
    <location>
        <begin position="357"/>
        <end position="381"/>
    </location>
</feature>
<dbReference type="Proteomes" id="UP000837801">
    <property type="component" value="Unassembled WGS sequence"/>
</dbReference>
<reference evidence="6" key="1">
    <citation type="submission" date="2022-03" db="EMBL/GenBank/DDBJ databases">
        <authorList>
            <person name="Legras J.-L."/>
            <person name="Devillers H."/>
            <person name="Grondin C."/>
        </authorList>
    </citation>
    <scope>NUCLEOTIDE SEQUENCE</scope>
    <source>
        <strain evidence="6">CLIB 1423</strain>
    </source>
</reference>
<dbReference type="FunFam" id="1.20.1250.20:FF:000286">
    <property type="entry name" value="MFS efflux transporter"/>
    <property type="match status" value="1"/>
</dbReference>
<evidence type="ECO:0000313" key="7">
    <source>
        <dbReference type="Proteomes" id="UP000837801"/>
    </source>
</evidence>
<feature type="transmembrane region" description="Helical" evidence="5">
    <location>
        <begin position="300"/>
        <end position="317"/>
    </location>
</feature>
<dbReference type="AlphaFoldDB" id="A0A9P0QQF4"/>
<dbReference type="OrthoDB" id="413079at2759"/>
<accession>A0A9P0QQF4</accession>
<dbReference type="PANTHER" id="PTHR23514:SF6">
    <property type="entry name" value="MAJOR FACILITATOR SUPERFAMILY (MFS) PROFILE DOMAIN-CONTAINING PROTEIN"/>
    <property type="match status" value="1"/>
</dbReference>
<feature type="transmembrane region" description="Helical" evidence="5">
    <location>
        <begin position="269"/>
        <end position="288"/>
    </location>
</feature>